<evidence type="ECO:0000313" key="2">
    <source>
        <dbReference type="Proteomes" id="UP000284178"/>
    </source>
</evidence>
<sequence length="199" mass="23199">MKKRLDTSLLVWMNRPSLWTIGRSRIIFSTEPATDFWINQARQLNKFNGHALLLPIRQDFTLTVTIRAQLHEVYDQLGIFVMSDPSCWCKAGIEYRDEQASSVCSTVTYGGFSDWAGMPISSGIHTLTLRLHRWQNEFRVEFSFNGQKFKWLREFALPFTEGVAQVGFYACSPKDSTFDAEFFDMMIESLQWEEKRNKL</sequence>
<dbReference type="InterPro" id="IPR009784">
    <property type="entry name" value="DUF1349"/>
</dbReference>
<keyword evidence="2" id="KW-1185">Reference proteome</keyword>
<dbReference type="Gene3D" id="2.60.120.200">
    <property type="match status" value="1"/>
</dbReference>
<dbReference type="Pfam" id="PF07081">
    <property type="entry name" value="DUF1349"/>
    <property type="match status" value="1"/>
</dbReference>
<dbReference type="GeneID" id="83015127"/>
<dbReference type="RefSeq" id="WP_117894617.1">
    <property type="nucleotide sequence ID" value="NZ_CABJCV010000006.1"/>
</dbReference>
<protein>
    <submittedName>
        <fullName evidence="1">DUF1349 domain-containing protein</fullName>
    </submittedName>
</protein>
<dbReference type="InterPro" id="IPR013320">
    <property type="entry name" value="ConA-like_dom_sf"/>
</dbReference>
<proteinExistence type="predicted"/>
<dbReference type="EMBL" id="QRUP01000006">
    <property type="protein sequence ID" value="RGR75130.1"/>
    <property type="molecule type" value="Genomic_DNA"/>
</dbReference>
<evidence type="ECO:0000313" key="1">
    <source>
        <dbReference type="EMBL" id="RGR75130.1"/>
    </source>
</evidence>
<dbReference type="Proteomes" id="UP000284178">
    <property type="component" value="Unassembled WGS sequence"/>
</dbReference>
<organism evidence="1 2">
    <name type="scientific">Holdemania filiformis</name>
    <dbReference type="NCBI Taxonomy" id="61171"/>
    <lineage>
        <taxon>Bacteria</taxon>
        <taxon>Bacillati</taxon>
        <taxon>Bacillota</taxon>
        <taxon>Erysipelotrichia</taxon>
        <taxon>Erysipelotrichales</taxon>
        <taxon>Erysipelotrichaceae</taxon>
        <taxon>Holdemania</taxon>
    </lineage>
</organism>
<dbReference type="PANTHER" id="PTHR35332:SF2">
    <property type="entry name" value="REGULATION OF ENOLASE PROTEIN 1"/>
    <property type="match status" value="1"/>
</dbReference>
<dbReference type="AlphaFoldDB" id="A0A412G3N5"/>
<reference evidence="1 2" key="1">
    <citation type="submission" date="2018-08" db="EMBL/GenBank/DDBJ databases">
        <title>A genome reference for cultivated species of the human gut microbiota.</title>
        <authorList>
            <person name="Zou Y."/>
            <person name="Xue W."/>
            <person name="Luo G."/>
        </authorList>
    </citation>
    <scope>NUCLEOTIDE SEQUENCE [LARGE SCALE GENOMIC DNA]</scope>
    <source>
        <strain evidence="1 2">AF24-29</strain>
    </source>
</reference>
<accession>A0A412G3N5</accession>
<comment type="caution">
    <text evidence="1">The sequence shown here is derived from an EMBL/GenBank/DDBJ whole genome shotgun (WGS) entry which is preliminary data.</text>
</comment>
<gene>
    <name evidence="1" type="ORF">DWY25_06875</name>
</gene>
<name>A0A412G3N5_9FIRM</name>
<dbReference type="PANTHER" id="PTHR35332">
    <property type="entry name" value="REGULATION OF ENOLASE PROTEIN 1"/>
    <property type="match status" value="1"/>
</dbReference>
<dbReference type="SUPFAM" id="SSF49899">
    <property type="entry name" value="Concanavalin A-like lectins/glucanases"/>
    <property type="match status" value="1"/>
</dbReference>